<keyword evidence="7 10" id="KW-0472">Membrane</keyword>
<dbReference type="AlphaFoldDB" id="A0AAN7B6A9"/>
<keyword evidence="13" id="KW-1185">Reference proteome</keyword>
<feature type="domain" description="AB hydrolase-1" evidence="11">
    <location>
        <begin position="275"/>
        <end position="535"/>
    </location>
</feature>
<evidence type="ECO:0000256" key="8">
    <source>
        <dbReference type="ARBA" id="ARBA00023180"/>
    </source>
</evidence>
<reference evidence="12" key="2">
    <citation type="submission" date="2023-05" db="EMBL/GenBank/DDBJ databases">
        <authorList>
            <consortium name="Lawrence Berkeley National Laboratory"/>
            <person name="Steindorff A."/>
            <person name="Hensen N."/>
            <person name="Bonometti L."/>
            <person name="Westerberg I."/>
            <person name="Brannstrom I.O."/>
            <person name="Guillou S."/>
            <person name="Cros-Aarteil S."/>
            <person name="Calhoun S."/>
            <person name="Haridas S."/>
            <person name="Kuo A."/>
            <person name="Mondo S."/>
            <person name="Pangilinan J."/>
            <person name="Riley R."/>
            <person name="Labutti K."/>
            <person name="Andreopoulos B."/>
            <person name="Lipzen A."/>
            <person name="Chen C."/>
            <person name="Yanf M."/>
            <person name="Daum C."/>
            <person name="Ng V."/>
            <person name="Clum A."/>
            <person name="Ohm R."/>
            <person name="Martin F."/>
            <person name="Silar P."/>
            <person name="Natvig D."/>
            <person name="Lalanne C."/>
            <person name="Gautier V."/>
            <person name="Ament-Velasquez S.L."/>
            <person name="Kruys A."/>
            <person name="Hutchinson M.I."/>
            <person name="Powell A.J."/>
            <person name="Barry K."/>
            <person name="Miller A.N."/>
            <person name="Grigoriev I.V."/>
            <person name="Debuchy R."/>
            <person name="Gladieux P."/>
            <person name="Thoren M.H."/>
            <person name="Johannesson H."/>
        </authorList>
    </citation>
    <scope>NUCLEOTIDE SEQUENCE</scope>
    <source>
        <strain evidence="12">PSN293</strain>
    </source>
</reference>
<name>A0AAN7B6A9_9PEZI</name>
<reference evidence="12" key="1">
    <citation type="journal article" date="2023" name="Mol. Phylogenet. Evol.">
        <title>Genome-scale phylogeny and comparative genomics of the fungal order Sordariales.</title>
        <authorList>
            <person name="Hensen N."/>
            <person name="Bonometti L."/>
            <person name="Westerberg I."/>
            <person name="Brannstrom I.O."/>
            <person name="Guillou S."/>
            <person name="Cros-Aarteil S."/>
            <person name="Calhoun S."/>
            <person name="Haridas S."/>
            <person name="Kuo A."/>
            <person name="Mondo S."/>
            <person name="Pangilinan J."/>
            <person name="Riley R."/>
            <person name="LaButti K."/>
            <person name="Andreopoulos B."/>
            <person name="Lipzen A."/>
            <person name="Chen C."/>
            <person name="Yan M."/>
            <person name="Daum C."/>
            <person name="Ng V."/>
            <person name="Clum A."/>
            <person name="Steindorff A."/>
            <person name="Ohm R.A."/>
            <person name="Martin F."/>
            <person name="Silar P."/>
            <person name="Natvig D.O."/>
            <person name="Lalanne C."/>
            <person name="Gautier V."/>
            <person name="Ament-Velasquez S.L."/>
            <person name="Kruys A."/>
            <person name="Hutchinson M.I."/>
            <person name="Powell A.J."/>
            <person name="Barry K."/>
            <person name="Miller A.N."/>
            <person name="Grigoriev I.V."/>
            <person name="Debuchy R."/>
            <person name="Gladieux P."/>
            <person name="Hiltunen Thoren M."/>
            <person name="Johannesson H."/>
        </authorList>
    </citation>
    <scope>NUCLEOTIDE SEQUENCE</scope>
    <source>
        <strain evidence="12">PSN293</strain>
    </source>
</reference>
<keyword evidence="5 10" id="KW-1133">Transmembrane helix</keyword>
<evidence type="ECO:0000256" key="9">
    <source>
        <dbReference type="ARBA" id="ARBA00035112"/>
    </source>
</evidence>
<sequence>MEKVTFKLPFPKRHAVETYEPLLDGEGEDQNCHDEGRCIQIVNKSAETQKISILRRLFLTVTGLYVVFSAVTLFVLAKDRVPQPYSPANHLLSYQRQRLYFGEDEKFTGHPKNVDEAWDYLLEPINIRATEKELQQARAEFSDDIVRLVDGDYIAVLSVHHELHCLDALRRNIFPEYYYDLNNTADKQMNIAHMTHCVDTIRRSLMCKADVSLYTAYWIGDHTAVPSKELRSKSDTVSMTEETGTVDFAIPGLSEPAKTWYRVLGGRLKAPDSIPLIILHGGPGACHDYLLPHSDLAKPNRPIVFYDQIGNGRSSHFPDKAGDESFWSVDLFVRELDNLLAHLGLQTKSTPIDVYGHSWGGMLAAVWASRPSDKAPKNLRRLIISSSLASMDLFQAGVKTLRNKLPPAVQEVLDRCEKKKDFESPEYEAAVEVFYKRHLSLTRPWPAPEVQAALDWFARDPTTYGTMYGPSELYVSGSLRNWTVIPRLDRIRVPTLLLNGREDEAQDVAMQPFFNLISKVKWVTLEAAAHFTHVDQRGRHMEVIREFLATE</sequence>
<dbReference type="GO" id="GO:0016020">
    <property type="term" value="C:membrane"/>
    <property type="evidence" value="ECO:0007669"/>
    <property type="project" value="UniProtKB-SubCell"/>
</dbReference>
<proteinExistence type="inferred from homology"/>
<evidence type="ECO:0000256" key="7">
    <source>
        <dbReference type="ARBA" id="ARBA00023136"/>
    </source>
</evidence>
<keyword evidence="6" id="KW-0843">Virulence</keyword>
<evidence type="ECO:0000259" key="11">
    <source>
        <dbReference type="Pfam" id="PF00561"/>
    </source>
</evidence>
<dbReference type="PANTHER" id="PTHR33365">
    <property type="entry name" value="YALI0B05434P"/>
    <property type="match status" value="1"/>
</dbReference>
<evidence type="ECO:0000256" key="10">
    <source>
        <dbReference type="SAM" id="Phobius"/>
    </source>
</evidence>
<evidence type="ECO:0000256" key="4">
    <source>
        <dbReference type="ARBA" id="ARBA00022801"/>
    </source>
</evidence>
<dbReference type="Pfam" id="PF00561">
    <property type="entry name" value="Abhydrolase_1"/>
    <property type="match status" value="1"/>
</dbReference>
<dbReference type="NCBIfam" id="TIGR01250">
    <property type="entry name" value="pro_imino_pep_2"/>
    <property type="match status" value="1"/>
</dbReference>
<dbReference type="InterPro" id="IPR000073">
    <property type="entry name" value="AB_hydrolase_1"/>
</dbReference>
<gene>
    <name evidence="12" type="ORF">QBC37DRAFT_294011</name>
</gene>
<dbReference type="GO" id="GO:0006508">
    <property type="term" value="P:proteolysis"/>
    <property type="evidence" value="ECO:0007669"/>
    <property type="project" value="InterPro"/>
</dbReference>
<accession>A0AAN7B6A9</accession>
<dbReference type="GO" id="GO:0008233">
    <property type="term" value="F:peptidase activity"/>
    <property type="evidence" value="ECO:0007669"/>
    <property type="project" value="InterPro"/>
</dbReference>
<keyword evidence="8" id="KW-0325">Glycoprotein</keyword>
<evidence type="ECO:0000256" key="2">
    <source>
        <dbReference type="ARBA" id="ARBA00010088"/>
    </source>
</evidence>
<evidence type="ECO:0000313" key="12">
    <source>
        <dbReference type="EMBL" id="KAK4209725.1"/>
    </source>
</evidence>
<dbReference type="Proteomes" id="UP001301769">
    <property type="component" value="Unassembled WGS sequence"/>
</dbReference>
<dbReference type="SUPFAM" id="SSF53474">
    <property type="entry name" value="alpha/beta-Hydrolases"/>
    <property type="match status" value="1"/>
</dbReference>
<organism evidence="12 13">
    <name type="scientific">Rhypophila decipiens</name>
    <dbReference type="NCBI Taxonomy" id="261697"/>
    <lineage>
        <taxon>Eukaryota</taxon>
        <taxon>Fungi</taxon>
        <taxon>Dikarya</taxon>
        <taxon>Ascomycota</taxon>
        <taxon>Pezizomycotina</taxon>
        <taxon>Sordariomycetes</taxon>
        <taxon>Sordariomycetidae</taxon>
        <taxon>Sordariales</taxon>
        <taxon>Naviculisporaceae</taxon>
        <taxon>Rhypophila</taxon>
    </lineage>
</organism>
<dbReference type="GO" id="GO:0043386">
    <property type="term" value="P:mycotoxin biosynthetic process"/>
    <property type="evidence" value="ECO:0007669"/>
    <property type="project" value="InterPro"/>
</dbReference>
<comment type="similarity">
    <text evidence="9">Belongs to the ustYa family.</text>
</comment>
<evidence type="ECO:0000256" key="3">
    <source>
        <dbReference type="ARBA" id="ARBA00022692"/>
    </source>
</evidence>
<dbReference type="PRINTS" id="PR00793">
    <property type="entry name" value="PROAMNOPTASE"/>
</dbReference>
<protein>
    <submittedName>
        <fullName evidence="12">Alpha/Beta hydrolase protein</fullName>
    </submittedName>
</protein>
<comment type="subcellular location">
    <subcellularLocation>
        <location evidence="1">Membrane</location>
        <topology evidence="1">Single-pass membrane protein</topology>
    </subcellularLocation>
</comment>
<evidence type="ECO:0000256" key="1">
    <source>
        <dbReference type="ARBA" id="ARBA00004167"/>
    </source>
</evidence>
<dbReference type="InterPro" id="IPR029058">
    <property type="entry name" value="AB_hydrolase_fold"/>
</dbReference>
<evidence type="ECO:0000256" key="5">
    <source>
        <dbReference type="ARBA" id="ARBA00022989"/>
    </source>
</evidence>
<dbReference type="Pfam" id="PF11807">
    <property type="entry name" value="UstYa"/>
    <property type="match status" value="1"/>
</dbReference>
<dbReference type="Gene3D" id="3.40.50.1820">
    <property type="entry name" value="alpha/beta hydrolase"/>
    <property type="match status" value="1"/>
</dbReference>
<keyword evidence="4 12" id="KW-0378">Hydrolase</keyword>
<evidence type="ECO:0000256" key="6">
    <source>
        <dbReference type="ARBA" id="ARBA00023026"/>
    </source>
</evidence>
<dbReference type="InterPro" id="IPR002410">
    <property type="entry name" value="Peptidase_S33"/>
</dbReference>
<evidence type="ECO:0000313" key="13">
    <source>
        <dbReference type="Proteomes" id="UP001301769"/>
    </source>
</evidence>
<dbReference type="InterPro" id="IPR005945">
    <property type="entry name" value="Pro_imino_pep"/>
</dbReference>
<feature type="transmembrane region" description="Helical" evidence="10">
    <location>
        <begin position="57"/>
        <end position="77"/>
    </location>
</feature>
<comment type="similarity">
    <text evidence="2">Belongs to the peptidase S33 family.</text>
</comment>
<comment type="caution">
    <text evidence="12">The sequence shown here is derived from an EMBL/GenBank/DDBJ whole genome shotgun (WGS) entry which is preliminary data.</text>
</comment>
<dbReference type="PANTHER" id="PTHR33365:SF12">
    <property type="entry name" value="TAT PATHWAY SIGNAL SEQUENCE"/>
    <property type="match status" value="1"/>
</dbReference>
<keyword evidence="3 10" id="KW-0812">Transmembrane</keyword>
<dbReference type="InterPro" id="IPR021765">
    <property type="entry name" value="UstYa-like"/>
</dbReference>
<dbReference type="EMBL" id="MU858196">
    <property type="protein sequence ID" value="KAK4209725.1"/>
    <property type="molecule type" value="Genomic_DNA"/>
</dbReference>